<comment type="similarity">
    <text evidence="1">Belongs to the OprB family.</text>
</comment>
<accession>A0A1Z4GHP0</accession>
<dbReference type="EMBL" id="AP018174">
    <property type="protein sequence ID" value="BAY16876.1"/>
    <property type="molecule type" value="Genomic_DNA"/>
</dbReference>
<dbReference type="InterPro" id="IPR007049">
    <property type="entry name" value="Carb-sel_porin_OprB"/>
</dbReference>
<dbReference type="GO" id="GO:0015288">
    <property type="term" value="F:porin activity"/>
    <property type="evidence" value="ECO:0007669"/>
    <property type="project" value="InterPro"/>
</dbReference>
<reference evidence="2 3" key="1">
    <citation type="submission" date="2017-06" db="EMBL/GenBank/DDBJ databases">
        <title>Genome sequencing of cyanobaciteial culture collection at National Institute for Environmental Studies (NIES).</title>
        <authorList>
            <person name="Hirose Y."/>
            <person name="Shimura Y."/>
            <person name="Fujisawa T."/>
            <person name="Nakamura Y."/>
            <person name="Kawachi M."/>
        </authorList>
    </citation>
    <scope>NUCLEOTIDE SEQUENCE [LARGE SCALE GENOMIC DNA]</scope>
    <source>
        <strain evidence="2 3">NIES-21</strain>
    </source>
</reference>
<name>A0A1Z4GHP0_9CYAN</name>
<evidence type="ECO:0000313" key="3">
    <source>
        <dbReference type="Proteomes" id="UP000218287"/>
    </source>
</evidence>
<dbReference type="GO" id="GO:0016020">
    <property type="term" value="C:membrane"/>
    <property type="evidence" value="ECO:0007669"/>
    <property type="project" value="InterPro"/>
</dbReference>
<gene>
    <name evidence="2" type="ORF">NIES21_27100</name>
</gene>
<proteinExistence type="inferred from homology"/>
<dbReference type="AlphaFoldDB" id="A0A1Z4GHP0"/>
<evidence type="ECO:0000256" key="1">
    <source>
        <dbReference type="RuleBase" id="RU363072"/>
    </source>
</evidence>
<dbReference type="Proteomes" id="UP000218287">
    <property type="component" value="Chromosome"/>
</dbReference>
<dbReference type="Pfam" id="PF04966">
    <property type="entry name" value="OprB"/>
    <property type="match status" value="1"/>
</dbReference>
<protein>
    <submittedName>
        <fullName evidence="2">S-layer region-like protein</fullName>
    </submittedName>
</protein>
<organism evidence="2 3">
    <name type="scientific">Anabaenopsis circularis NIES-21</name>
    <dbReference type="NCBI Taxonomy" id="1085406"/>
    <lineage>
        <taxon>Bacteria</taxon>
        <taxon>Bacillati</taxon>
        <taxon>Cyanobacteriota</taxon>
        <taxon>Cyanophyceae</taxon>
        <taxon>Nostocales</taxon>
        <taxon>Nodulariaceae</taxon>
        <taxon>Anabaenopsis</taxon>
    </lineage>
</organism>
<evidence type="ECO:0000313" key="2">
    <source>
        <dbReference type="EMBL" id="BAY16876.1"/>
    </source>
</evidence>
<dbReference type="GO" id="GO:0008643">
    <property type="term" value="P:carbohydrate transport"/>
    <property type="evidence" value="ECO:0007669"/>
    <property type="project" value="InterPro"/>
</dbReference>
<keyword evidence="3" id="KW-1185">Reference proteome</keyword>
<sequence length="45" mass="5320">MLGIVFGLPPQITNSNVCKERDNYYHIEAFYRWRMNTNILVTPGF</sequence>